<accession>A0ABS2IQS4</accession>
<dbReference type="RefSeq" id="WP_204923664.1">
    <property type="nucleotide sequence ID" value="NZ_JAFEUC010000002.1"/>
</dbReference>
<sequence length="214" mass="23908">MSHDLNGAGHDVAGVHPIQPVMQTGDRSRNERFRIKGDLSDLTSYPTFPFRPPTVAQELEPERPELGRPGDEGPATCEFCTADDSRFLWTDTHWRLRLHSPSSLPGTVMLHSRDHWESLSEMPAELASEFGILCARIESAILSLGTVARVHLYRSGDGHAHFHTWFFARPLGRQQFRGTFLSTWAQVLQPWPDDEVRAAGEAVARALAGDQGTR</sequence>
<evidence type="ECO:0000256" key="1">
    <source>
        <dbReference type="SAM" id="MobiDB-lite"/>
    </source>
</evidence>
<evidence type="ECO:0008006" key="4">
    <source>
        <dbReference type="Google" id="ProtNLM"/>
    </source>
</evidence>
<feature type="region of interest" description="Disordered" evidence="1">
    <location>
        <begin position="50"/>
        <end position="73"/>
    </location>
</feature>
<comment type="caution">
    <text evidence="2">The sequence shown here is derived from an EMBL/GenBank/DDBJ whole genome shotgun (WGS) entry which is preliminary data.</text>
</comment>
<feature type="compositionally biased region" description="Basic and acidic residues" evidence="1">
    <location>
        <begin position="60"/>
        <end position="71"/>
    </location>
</feature>
<proteinExistence type="predicted"/>
<evidence type="ECO:0000313" key="3">
    <source>
        <dbReference type="Proteomes" id="UP001518872"/>
    </source>
</evidence>
<name>A0ABS2IQS4_9ACTN</name>
<organism evidence="2 3">
    <name type="scientific">Micromonospora humida</name>
    <dbReference type="NCBI Taxonomy" id="2809018"/>
    <lineage>
        <taxon>Bacteria</taxon>
        <taxon>Bacillati</taxon>
        <taxon>Actinomycetota</taxon>
        <taxon>Actinomycetes</taxon>
        <taxon>Micromonosporales</taxon>
        <taxon>Micromonosporaceae</taxon>
        <taxon>Micromonospora</taxon>
    </lineage>
</organism>
<reference evidence="2 3" key="1">
    <citation type="submission" date="2021-02" db="EMBL/GenBank/DDBJ databases">
        <authorList>
            <person name="Ra J.-S."/>
        </authorList>
    </citation>
    <scope>NUCLEOTIDE SEQUENCE [LARGE SCALE GENOMIC DNA]</scope>
    <source>
        <strain evidence="2 3">MMS20-R1-14</strain>
    </source>
</reference>
<gene>
    <name evidence="2" type="ORF">JQX11_04105</name>
</gene>
<protein>
    <recommendedName>
        <fullName evidence="4">Diadenosine tetraphosphate (Ap4A) HIT family hydrolase</fullName>
    </recommendedName>
</protein>
<dbReference type="Proteomes" id="UP001518872">
    <property type="component" value="Unassembled WGS sequence"/>
</dbReference>
<keyword evidence="3" id="KW-1185">Reference proteome</keyword>
<dbReference type="EMBL" id="JAFEUC010000002">
    <property type="protein sequence ID" value="MBM7075539.1"/>
    <property type="molecule type" value="Genomic_DNA"/>
</dbReference>
<evidence type="ECO:0000313" key="2">
    <source>
        <dbReference type="EMBL" id="MBM7075539.1"/>
    </source>
</evidence>
<dbReference type="Gene3D" id="3.30.428.10">
    <property type="entry name" value="HIT-like"/>
    <property type="match status" value="1"/>
</dbReference>
<dbReference type="InterPro" id="IPR036265">
    <property type="entry name" value="HIT-like_sf"/>
</dbReference>
<dbReference type="SUPFAM" id="SSF54197">
    <property type="entry name" value="HIT-like"/>
    <property type="match status" value="1"/>
</dbReference>